<feature type="transmembrane region" description="Helical" evidence="1">
    <location>
        <begin position="28"/>
        <end position="50"/>
    </location>
</feature>
<feature type="transmembrane region" description="Helical" evidence="1">
    <location>
        <begin position="153"/>
        <end position="173"/>
    </location>
</feature>
<dbReference type="Proteomes" id="UP000588158">
    <property type="component" value="Unassembled WGS sequence"/>
</dbReference>
<evidence type="ECO:0000313" key="3">
    <source>
        <dbReference type="Proteomes" id="UP000588158"/>
    </source>
</evidence>
<sequence length="188" mass="19590">MSATAATPAAASATTAAATDLAGTEQKSWGYTLLGVTRLMVGFTFLWAFFDKLFGLGFSTPTERAWINGGSPTAGFLGGSIEGGNLFAGVWNFFLSINPVTDVLFMLGLLGVGAAFMLGIGTRVASVSAAAMYTLMYLAAFPMSTNPLYDTHLLLAVAVLAMAGLAAGDHVGFGKQWNRLVKGNKFLV</sequence>
<accession>A0A841AEJ4</accession>
<keyword evidence="1" id="KW-0472">Membrane</keyword>
<reference evidence="2 3" key="1">
    <citation type="submission" date="2020-08" db="EMBL/GenBank/DDBJ databases">
        <title>Sequencing the genomes of 1000 actinobacteria strains.</title>
        <authorList>
            <person name="Klenk H.-P."/>
        </authorList>
    </citation>
    <scope>NUCLEOTIDE SEQUENCE [LARGE SCALE GENOMIC DNA]</scope>
    <source>
        <strain evidence="2 3">DSM 28796</strain>
    </source>
</reference>
<evidence type="ECO:0000313" key="2">
    <source>
        <dbReference type="EMBL" id="MBB5831702.1"/>
    </source>
</evidence>
<gene>
    <name evidence="2" type="ORF">HNR70_001515</name>
</gene>
<dbReference type="RefSeq" id="WP_312857608.1">
    <property type="nucleotide sequence ID" value="NZ_JACHLZ010000001.1"/>
</dbReference>
<keyword evidence="1" id="KW-0812">Transmembrane</keyword>
<keyword evidence="1" id="KW-1133">Transmembrane helix</keyword>
<comment type="caution">
    <text evidence="2">The sequence shown here is derived from an EMBL/GenBank/DDBJ whole genome shotgun (WGS) entry which is preliminary data.</text>
</comment>
<dbReference type="GO" id="GO:0043831">
    <property type="term" value="F:thiosulfate dehydrogenase (quinone) activity"/>
    <property type="evidence" value="ECO:0007669"/>
    <property type="project" value="UniProtKB-EC"/>
</dbReference>
<protein>
    <submittedName>
        <fullName evidence="2">Thiosulfate dehydrogenase [quinone] large subunit</fullName>
        <ecNumber evidence="2">1.8.5.2</ecNumber>
    </submittedName>
</protein>
<dbReference type="EC" id="1.8.5.2" evidence="2"/>
<keyword evidence="2" id="KW-0560">Oxidoreductase</keyword>
<dbReference type="AlphaFoldDB" id="A0A841AEJ4"/>
<feature type="transmembrane region" description="Helical" evidence="1">
    <location>
        <begin position="103"/>
        <end position="133"/>
    </location>
</feature>
<keyword evidence="3" id="KW-1185">Reference proteome</keyword>
<evidence type="ECO:0000256" key="1">
    <source>
        <dbReference type="SAM" id="Phobius"/>
    </source>
</evidence>
<organism evidence="2 3">
    <name type="scientific">Brachybacterium aquaticum</name>
    <dbReference type="NCBI Taxonomy" id="1432564"/>
    <lineage>
        <taxon>Bacteria</taxon>
        <taxon>Bacillati</taxon>
        <taxon>Actinomycetota</taxon>
        <taxon>Actinomycetes</taxon>
        <taxon>Micrococcales</taxon>
        <taxon>Dermabacteraceae</taxon>
        <taxon>Brachybacterium</taxon>
    </lineage>
</organism>
<proteinExistence type="predicted"/>
<name>A0A841AEJ4_9MICO</name>
<dbReference type="EMBL" id="JACHLZ010000001">
    <property type="protein sequence ID" value="MBB5831702.1"/>
    <property type="molecule type" value="Genomic_DNA"/>
</dbReference>